<organism evidence="1 2">
    <name type="scientific">Patiria miniata</name>
    <name type="common">Bat star</name>
    <name type="synonym">Asterina miniata</name>
    <dbReference type="NCBI Taxonomy" id="46514"/>
    <lineage>
        <taxon>Eukaryota</taxon>
        <taxon>Metazoa</taxon>
        <taxon>Echinodermata</taxon>
        <taxon>Eleutherozoa</taxon>
        <taxon>Asterozoa</taxon>
        <taxon>Asteroidea</taxon>
        <taxon>Valvatacea</taxon>
        <taxon>Valvatida</taxon>
        <taxon>Asterinidae</taxon>
        <taxon>Patiria</taxon>
    </lineage>
</organism>
<dbReference type="EnsemblMetazoa" id="XM_038206597.1">
    <property type="protein sequence ID" value="XP_038062525.1"/>
    <property type="gene ID" value="LOC119733016"/>
</dbReference>
<dbReference type="SUPFAM" id="SSF56112">
    <property type="entry name" value="Protein kinase-like (PK-like)"/>
    <property type="match status" value="1"/>
</dbReference>
<dbReference type="InterPro" id="IPR011009">
    <property type="entry name" value="Kinase-like_dom_sf"/>
</dbReference>
<accession>A0A914AEY4</accession>
<sequence>MQTIHAVESDPVESTYANVPDCRAAISRDQLTFLQELTQGTFGKVLLARAVGIEQRGLVTRVAVKTVRGERHANTQYRIMQYRGIVACEYDLQVVGSSPAWGYGAYALEQGALSLISSPHGHPGVDGYV</sequence>
<dbReference type="Gene3D" id="3.30.200.20">
    <property type="entry name" value="Phosphorylase Kinase, domain 1"/>
    <property type="match status" value="1"/>
</dbReference>
<protein>
    <recommendedName>
        <fullName evidence="3">Protein kinase domain-containing protein</fullName>
    </recommendedName>
</protein>
<dbReference type="Proteomes" id="UP000887568">
    <property type="component" value="Unplaced"/>
</dbReference>
<proteinExistence type="predicted"/>
<name>A0A914AEY4_PATMI</name>
<dbReference type="AlphaFoldDB" id="A0A914AEY4"/>
<dbReference type="GeneID" id="119733016"/>
<evidence type="ECO:0000313" key="2">
    <source>
        <dbReference type="Proteomes" id="UP000887568"/>
    </source>
</evidence>
<evidence type="ECO:0008006" key="3">
    <source>
        <dbReference type="Google" id="ProtNLM"/>
    </source>
</evidence>
<keyword evidence="2" id="KW-1185">Reference proteome</keyword>
<dbReference type="OrthoDB" id="546826at2759"/>
<dbReference type="RefSeq" id="XP_038062525.1">
    <property type="nucleotide sequence ID" value="XM_038206597.1"/>
</dbReference>
<reference evidence="1" key="1">
    <citation type="submission" date="2022-11" db="UniProtKB">
        <authorList>
            <consortium name="EnsemblMetazoa"/>
        </authorList>
    </citation>
    <scope>IDENTIFICATION</scope>
</reference>
<evidence type="ECO:0000313" key="1">
    <source>
        <dbReference type="EnsemblMetazoa" id="XP_038062525.1"/>
    </source>
</evidence>